<keyword evidence="1" id="KW-1185">Reference proteome</keyword>
<proteinExistence type="predicted"/>
<accession>A0A914PV87</accession>
<protein>
    <submittedName>
        <fullName evidence="2">MATH domain-containing protein</fullName>
    </submittedName>
</protein>
<dbReference type="WBParaSite" id="PDA_v2.g22658.t1">
    <property type="protein sequence ID" value="PDA_v2.g22658.t1"/>
    <property type="gene ID" value="PDA_v2.g22658"/>
</dbReference>
<evidence type="ECO:0000313" key="1">
    <source>
        <dbReference type="Proteomes" id="UP000887578"/>
    </source>
</evidence>
<dbReference type="Proteomes" id="UP000887578">
    <property type="component" value="Unplaced"/>
</dbReference>
<reference evidence="2" key="1">
    <citation type="submission" date="2022-11" db="UniProtKB">
        <authorList>
            <consortium name="WormBaseParasite"/>
        </authorList>
    </citation>
    <scope>IDENTIFICATION</scope>
</reference>
<name>A0A914PV87_9BILA</name>
<dbReference type="AlphaFoldDB" id="A0A914PV87"/>
<sequence>MKQQAIESKRNTNVTSFEWKIEESRLLSQDFYPGTCVLTDFKYIDKHKKAKYRIELYQRGIQNSKYQFGSWIILKLVNYNLDTNIEVKYTVKIPSADFSRKCHHMFEKNEEWEMDGCKIVELFNPKKKYFVDGIINLKLEFEFNEVEKDFVEEINNFSIGATEEASFDKCPDNAVYSFFPVWRIPLEQIENCMPNECIESDVFFGGNEFKFCFKFYPKLEEFNDFEDGAWIVLYVKNLNEKTFIESKYLFSIIKAKYLSQGRQFFKRYNEWEKHCRKIDQIMETKFLSKQKKEISIIIEMKFAIDFKEIEREIEHESDEEADVHDVSHDT</sequence>
<evidence type="ECO:0000313" key="2">
    <source>
        <dbReference type="WBParaSite" id="PDA_v2.g22658.t1"/>
    </source>
</evidence>
<organism evidence="1 2">
    <name type="scientific">Panagrolaimus davidi</name>
    <dbReference type="NCBI Taxonomy" id="227884"/>
    <lineage>
        <taxon>Eukaryota</taxon>
        <taxon>Metazoa</taxon>
        <taxon>Ecdysozoa</taxon>
        <taxon>Nematoda</taxon>
        <taxon>Chromadorea</taxon>
        <taxon>Rhabditida</taxon>
        <taxon>Tylenchina</taxon>
        <taxon>Panagrolaimomorpha</taxon>
        <taxon>Panagrolaimoidea</taxon>
        <taxon>Panagrolaimidae</taxon>
        <taxon>Panagrolaimus</taxon>
    </lineage>
</organism>